<evidence type="ECO:0000256" key="2">
    <source>
        <dbReference type="ARBA" id="ARBA00008107"/>
    </source>
</evidence>
<dbReference type="GO" id="GO:0045936">
    <property type="term" value="P:negative regulation of phosphate metabolic process"/>
    <property type="evidence" value="ECO:0007669"/>
    <property type="project" value="InterPro"/>
</dbReference>
<evidence type="ECO:0000256" key="6">
    <source>
        <dbReference type="ARBA" id="ARBA00022592"/>
    </source>
</evidence>
<keyword evidence="5" id="KW-0963">Cytoplasm</keyword>
<protein>
    <submittedName>
        <fullName evidence="8">Phosphate transport system regulatory protein phou</fullName>
    </submittedName>
</protein>
<evidence type="ECO:0000256" key="1">
    <source>
        <dbReference type="ARBA" id="ARBA00004496"/>
    </source>
</evidence>
<dbReference type="GO" id="GO:0005737">
    <property type="term" value="C:cytoplasm"/>
    <property type="evidence" value="ECO:0007669"/>
    <property type="project" value="UniProtKB-SubCell"/>
</dbReference>
<proteinExistence type="inferred from homology"/>
<dbReference type="PIRSF" id="PIRSF003107">
    <property type="entry name" value="PhoU"/>
    <property type="match status" value="1"/>
</dbReference>
<dbReference type="FunFam" id="1.20.58.220:FF:000004">
    <property type="entry name" value="Phosphate-specific transport system accessory protein PhoU"/>
    <property type="match status" value="1"/>
</dbReference>
<comment type="similarity">
    <text evidence="2">Belongs to the PhoU family.</text>
</comment>
<evidence type="ECO:0000256" key="5">
    <source>
        <dbReference type="ARBA" id="ARBA00022490"/>
    </source>
</evidence>
<dbReference type="Pfam" id="PF01895">
    <property type="entry name" value="PhoU"/>
    <property type="match status" value="2"/>
</dbReference>
<sequence length="218" mass="24455">MDTSFQHDLEKLKVDVLTIFHLAREAVNNSRRALLERDEVVARDVIDGDEDIDGLECAIDAEVLRLLALNQPVAKDLRFIVGCMRMVVGIERIGDEAAGIAARALGIMDRQPLPRSLRMEELFGFAREAMGKAARAFADLDADLARELCVDSEDALELNIKIFKEMNEYMIAESRTVERAVQMCFVAHALKRVCDQCSNIAESVIFIKEGACNRHRCD</sequence>
<comment type="subcellular location">
    <subcellularLocation>
        <location evidence="1">Cytoplasm</location>
    </subcellularLocation>
</comment>
<dbReference type="NCBIfam" id="TIGR02135">
    <property type="entry name" value="phoU_full"/>
    <property type="match status" value="1"/>
</dbReference>
<comment type="subunit">
    <text evidence="3">Homodimer.</text>
</comment>
<gene>
    <name evidence="8" type="ORF">ASZ90_001896</name>
</gene>
<dbReference type="Gene3D" id="1.20.58.220">
    <property type="entry name" value="Phosphate transport system protein phou homolog 2, domain 2"/>
    <property type="match status" value="1"/>
</dbReference>
<dbReference type="InterPro" id="IPR038078">
    <property type="entry name" value="PhoU-like_sf"/>
</dbReference>
<dbReference type="PANTHER" id="PTHR42930">
    <property type="entry name" value="PHOSPHATE-SPECIFIC TRANSPORT SYSTEM ACCESSORY PROTEIN PHOU"/>
    <property type="match status" value="1"/>
</dbReference>
<dbReference type="PANTHER" id="PTHR42930:SF3">
    <property type="entry name" value="PHOSPHATE-SPECIFIC TRANSPORT SYSTEM ACCESSORY PROTEIN PHOU"/>
    <property type="match status" value="1"/>
</dbReference>
<dbReference type="GO" id="GO:0006817">
    <property type="term" value="P:phosphate ion transport"/>
    <property type="evidence" value="ECO:0007669"/>
    <property type="project" value="UniProtKB-KW"/>
</dbReference>
<keyword evidence="6" id="KW-0592">Phosphate transport</keyword>
<dbReference type="EMBL" id="LNQE01000244">
    <property type="protein sequence ID" value="KUG28239.1"/>
    <property type="molecule type" value="Genomic_DNA"/>
</dbReference>
<feature type="domain" description="PhoU" evidence="7">
    <location>
        <begin position="120"/>
        <end position="204"/>
    </location>
</feature>
<evidence type="ECO:0000259" key="7">
    <source>
        <dbReference type="Pfam" id="PF01895"/>
    </source>
</evidence>
<dbReference type="InterPro" id="IPR028366">
    <property type="entry name" value="PhoU"/>
</dbReference>
<comment type="caution">
    <text evidence="8">The sequence shown here is derived from an EMBL/GenBank/DDBJ whole genome shotgun (WGS) entry which is preliminary data.</text>
</comment>
<feature type="domain" description="PhoU" evidence="7">
    <location>
        <begin position="19"/>
        <end position="103"/>
    </location>
</feature>
<keyword evidence="4" id="KW-0813">Transport</keyword>
<evidence type="ECO:0000256" key="4">
    <source>
        <dbReference type="ARBA" id="ARBA00022448"/>
    </source>
</evidence>
<name>A0A0W8G501_9ZZZZ</name>
<dbReference type="SUPFAM" id="SSF109755">
    <property type="entry name" value="PhoU-like"/>
    <property type="match status" value="1"/>
</dbReference>
<evidence type="ECO:0000256" key="3">
    <source>
        <dbReference type="ARBA" id="ARBA00011738"/>
    </source>
</evidence>
<organism evidence="8">
    <name type="scientific">hydrocarbon metagenome</name>
    <dbReference type="NCBI Taxonomy" id="938273"/>
    <lineage>
        <taxon>unclassified sequences</taxon>
        <taxon>metagenomes</taxon>
        <taxon>ecological metagenomes</taxon>
    </lineage>
</organism>
<dbReference type="AlphaFoldDB" id="A0A0W8G501"/>
<dbReference type="InterPro" id="IPR026022">
    <property type="entry name" value="PhoU_dom"/>
</dbReference>
<evidence type="ECO:0000313" key="8">
    <source>
        <dbReference type="EMBL" id="KUG28239.1"/>
    </source>
</evidence>
<dbReference type="GO" id="GO:0030643">
    <property type="term" value="P:intracellular phosphate ion homeostasis"/>
    <property type="evidence" value="ECO:0007669"/>
    <property type="project" value="InterPro"/>
</dbReference>
<accession>A0A0W8G501</accession>
<reference evidence="8" key="1">
    <citation type="journal article" date="2015" name="Proc. Natl. Acad. Sci. U.S.A.">
        <title>Networks of energetic and metabolic interactions define dynamics in microbial communities.</title>
        <authorList>
            <person name="Embree M."/>
            <person name="Liu J.K."/>
            <person name="Al-Bassam M.M."/>
            <person name="Zengler K."/>
        </authorList>
    </citation>
    <scope>NUCLEOTIDE SEQUENCE</scope>
</reference>